<accession>A0A7X2J356</accession>
<gene>
    <name evidence="1" type="ORF">GJU40_19650</name>
</gene>
<dbReference type="RefSeq" id="WP_154309786.1">
    <property type="nucleotide sequence ID" value="NZ_WKKI01000079.1"/>
</dbReference>
<dbReference type="EMBL" id="WKKI01000079">
    <property type="protein sequence ID" value="MRX74337.1"/>
    <property type="molecule type" value="Genomic_DNA"/>
</dbReference>
<evidence type="ECO:0000313" key="2">
    <source>
        <dbReference type="Proteomes" id="UP000448867"/>
    </source>
</evidence>
<keyword evidence="2" id="KW-1185">Reference proteome</keyword>
<reference evidence="1 2" key="1">
    <citation type="submission" date="2019-11" db="EMBL/GenBank/DDBJ databases">
        <title>Bacillus lacus genome.</title>
        <authorList>
            <person name="Allen C.J."/>
            <person name="Newman J.D."/>
        </authorList>
    </citation>
    <scope>NUCLEOTIDE SEQUENCE [LARGE SCALE GENOMIC DNA]</scope>
    <source>
        <strain evidence="1 2">KCTC 33946</strain>
    </source>
</reference>
<dbReference type="AlphaFoldDB" id="A0A7X2J356"/>
<proteinExistence type="predicted"/>
<dbReference type="Proteomes" id="UP000448867">
    <property type="component" value="Unassembled WGS sequence"/>
</dbReference>
<evidence type="ECO:0000313" key="1">
    <source>
        <dbReference type="EMBL" id="MRX74337.1"/>
    </source>
</evidence>
<organism evidence="1 2">
    <name type="scientific">Metabacillus lacus</name>
    <dbReference type="NCBI Taxonomy" id="1983721"/>
    <lineage>
        <taxon>Bacteria</taxon>
        <taxon>Bacillati</taxon>
        <taxon>Bacillota</taxon>
        <taxon>Bacilli</taxon>
        <taxon>Bacillales</taxon>
        <taxon>Bacillaceae</taxon>
        <taxon>Metabacillus</taxon>
    </lineage>
</organism>
<sequence>MKRRKILSFSALVGRKIKRVSAVSEEGFLRNFCCLLIPINLFDQLKISVIRR</sequence>
<protein>
    <submittedName>
        <fullName evidence="1">Uncharacterized protein</fullName>
    </submittedName>
</protein>
<name>A0A7X2J356_9BACI</name>
<comment type="caution">
    <text evidence="1">The sequence shown here is derived from an EMBL/GenBank/DDBJ whole genome shotgun (WGS) entry which is preliminary data.</text>
</comment>